<gene>
    <name evidence="6" type="ORF">LOTGIDRAFT_110935</name>
</gene>
<comment type="similarity">
    <text evidence="1">Belongs to the proteasome inhibitor PI31 family.</text>
</comment>
<dbReference type="HOGENOM" id="CLU_090116_0_0_1"/>
<evidence type="ECO:0000256" key="4">
    <source>
        <dbReference type="SAM" id="MobiDB-lite"/>
    </source>
</evidence>
<feature type="compositionally biased region" description="Basic and acidic residues" evidence="4">
    <location>
        <begin position="257"/>
        <end position="266"/>
    </location>
</feature>
<evidence type="ECO:0000313" key="6">
    <source>
        <dbReference type="EMBL" id="ESP03029.1"/>
    </source>
</evidence>
<dbReference type="AlphaFoldDB" id="V4AG59"/>
<sequence>MPLPGLELLFQSVTNVLRNSDDALVPVIHWKIISNGFKCVGKGEQANGQKSEVLPAGWNNVENGYVLRYIQMETNKYFLLKVMKVDEALMVNFTREVDEKTANTTFKTSDYSTGNLQDYHGAFTNLEEFVRKLKWEILDEFLPTQKIPERQERFVPRSSLLEEDPLRLGGHGGPSRSSTSGYQQPEWMDPEGPFSVGHGDLDPLGRMGGGMLMDPRRSGPSFGMDPSSGLPARLPRGAIPPGARFDPFGPPGARPSPDPDHMRPPDYDDMFM</sequence>
<protein>
    <recommendedName>
        <fullName evidence="2">Proteasome inhibitor PI31 subunit</fullName>
    </recommendedName>
</protein>
<dbReference type="Gene3D" id="3.40.1000.30">
    <property type="match status" value="1"/>
</dbReference>
<keyword evidence="7" id="KW-1185">Reference proteome</keyword>
<organism evidence="6 7">
    <name type="scientific">Lottia gigantea</name>
    <name type="common">Giant owl limpet</name>
    <dbReference type="NCBI Taxonomy" id="225164"/>
    <lineage>
        <taxon>Eukaryota</taxon>
        <taxon>Metazoa</taxon>
        <taxon>Spiralia</taxon>
        <taxon>Lophotrochozoa</taxon>
        <taxon>Mollusca</taxon>
        <taxon>Gastropoda</taxon>
        <taxon>Patellogastropoda</taxon>
        <taxon>Lottioidea</taxon>
        <taxon>Lottiidae</taxon>
        <taxon>Lottia</taxon>
    </lineage>
</organism>
<accession>V4AG59</accession>
<dbReference type="GO" id="GO:0043161">
    <property type="term" value="P:proteasome-mediated ubiquitin-dependent protein catabolic process"/>
    <property type="evidence" value="ECO:0007669"/>
    <property type="project" value="InterPro"/>
</dbReference>
<dbReference type="RefSeq" id="XP_009046499.1">
    <property type="nucleotide sequence ID" value="XM_009048251.1"/>
</dbReference>
<evidence type="ECO:0000259" key="5">
    <source>
        <dbReference type="Pfam" id="PF11566"/>
    </source>
</evidence>
<dbReference type="InterPro" id="IPR021625">
    <property type="entry name" value="PI31_Prot_N"/>
</dbReference>
<feature type="domain" description="PI31 proteasome regulator N-terminal" evidence="5">
    <location>
        <begin position="16"/>
        <end position="145"/>
    </location>
</feature>
<dbReference type="OrthoDB" id="68090at2759"/>
<dbReference type="OMA" id="PFGFPDI"/>
<reference evidence="6 7" key="1">
    <citation type="journal article" date="2013" name="Nature">
        <title>Insights into bilaterian evolution from three spiralian genomes.</title>
        <authorList>
            <person name="Simakov O."/>
            <person name="Marletaz F."/>
            <person name="Cho S.J."/>
            <person name="Edsinger-Gonzales E."/>
            <person name="Havlak P."/>
            <person name="Hellsten U."/>
            <person name="Kuo D.H."/>
            <person name="Larsson T."/>
            <person name="Lv J."/>
            <person name="Arendt D."/>
            <person name="Savage R."/>
            <person name="Osoegawa K."/>
            <person name="de Jong P."/>
            <person name="Grimwood J."/>
            <person name="Chapman J.A."/>
            <person name="Shapiro H."/>
            <person name="Aerts A."/>
            <person name="Otillar R.P."/>
            <person name="Terry A.Y."/>
            <person name="Boore J.L."/>
            <person name="Grigoriev I.V."/>
            <person name="Lindberg D.R."/>
            <person name="Seaver E.C."/>
            <person name="Weisblat D.A."/>
            <person name="Putnam N.H."/>
            <person name="Rokhsar D.S."/>
        </authorList>
    </citation>
    <scope>NUCLEOTIDE SEQUENCE [LARGE SCALE GENOMIC DNA]</scope>
</reference>
<dbReference type="InterPro" id="IPR045128">
    <property type="entry name" value="PI31-like"/>
</dbReference>
<dbReference type="CTD" id="20230657"/>
<keyword evidence="3" id="KW-0647">Proteasome</keyword>
<dbReference type="EMBL" id="KB200129">
    <property type="protein sequence ID" value="ESP03029.1"/>
    <property type="molecule type" value="Genomic_DNA"/>
</dbReference>
<proteinExistence type="inferred from homology"/>
<evidence type="ECO:0000256" key="3">
    <source>
        <dbReference type="ARBA" id="ARBA00022942"/>
    </source>
</evidence>
<dbReference type="GO" id="GO:0000502">
    <property type="term" value="C:proteasome complex"/>
    <property type="evidence" value="ECO:0007669"/>
    <property type="project" value="UniProtKB-KW"/>
</dbReference>
<evidence type="ECO:0000256" key="2">
    <source>
        <dbReference type="ARBA" id="ARBA00015575"/>
    </source>
</evidence>
<evidence type="ECO:0000313" key="7">
    <source>
        <dbReference type="Proteomes" id="UP000030746"/>
    </source>
</evidence>
<evidence type="ECO:0000256" key="1">
    <source>
        <dbReference type="ARBA" id="ARBA00006405"/>
    </source>
</evidence>
<dbReference type="GO" id="GO:0070628">
    <property type="term" value="F:proteasome binding"/>
    <property type="evidence" value="ECO:0007669"/>
    <property type="project" value="InterPro"/>
</dbReference>
<name>V4AG59_LOTGI</name>
<dbReference type="KEGG" id="lgi:LOTGIDRAFT_110935"/>
<dbReference type="PANTHER" id="PTHR13266:SF1">
    <property type="entry name" value="PROTEASOME INHIBITOR PI31 SUBUNIT"/>
    <property type="match status" value="1"/>
</dbReference>
<dbReference type="GeneID" id="20230657"/>
<dbReference type="STRING" id="225164.V4AG59"/>
<dbReference type="Proteomes" id="UP000030746">
    <property type="component" value="Unassembled WGS sequence"/>
</dbReference>
<feature type="region of interest" description="Disordered" evidence="4">
    <location>
        <begin position="153"/>
        <end position="272"/>
    </location>
</feature>
<dbReference type="Pfam" id="PF11566">
    <property type="entry name" value="PI31_Prot_N"/>
    <property type="match status" value="1"/>
</dbReference>
<dbReference type="GO" id="GO:0004866">
    <property type="term" value="F:endopeptidase inhibitor activity"/>
    <property type="evidence" value="ECO:0007669"/>
    <property type="project" value="InterPro"/>
</dbReference>
<dbReference type="PANTHER" id="PTHR13266">
    <property type="entry name" value="PROTEASOME INHIBITOR"/>
    <property type="match status" value="1"/>
</dbReference>